<reference evidence="4 5" key="1">
    <citation type="submission" date="2023-08" db="EMBL/GenBank/DDBJ databases">
        <authorList>
            <person name="Girao M."/>
            <person name="Carvalho M.F."/>
        </authorList>
    </citation>
    <scope>NUCLEOTIDE SEQUENCE [LARGE SCALE GENOMIC DNA]</scope>
    <source>
        <strain evidence="4 5">CT-R113</strain>
    </source>
</reference>
<sequence length="327" mass="33901">GINDDFFTLGGHSLLATQLIARIHTTLGLHTRVRTLFENPTVAGLSSTFGTTGGSSDSADDLGVVLTYRAHGDLPPIFLVPPANGLSWCYTGLLRYLPPGHPVHAFNDPRLSAGHGAAPMTVPALASHYAEQVNKLSQGGPAVLVGWSFGGTVAQHMAVAAAALDAPPRQLVLLDSHAGGAGLRALAADARRVFAAALDGVDVPLRDGHEHPTATDARAALKERGSALLSLPDEALERLFLVSRHNAAALDSHTSRGSAVPTVLIEATADGATASESWRGLLGPEPDVRPVDAGHFTMLSAQALGSLGPLIRSRIVRASTRAAIPQS</sequence>
<evidence type="ECO:0000259" key="3">
    <source>
        <dbReference type="PROSITE" id="PS50075"/>
    </source>
</evidence>
<dbReference type="SMART" id="SM00824">
    <property type="entry name" value="PKS_TE"/>
    <property type="match status" value="1"/>
</dbReference>
<proteinExistence type="predicted"/>
<evidence type="ECO:0000256" key="2">
    <source>
        <dbReference type="ARBA" id="ARBA00022553"/>
    </source>
</evidence>
<feature type="non-terminal residue" evidence="4">
    <location>
        <position position="1"/>
    </location>
</feature>
<evidence type="ECO:0000256" key="1">
    <source>
        <dbReference type="ARBA" id="ARBA00022450"/>
    </source>
</evidence>
<keyword evidence="2" id="KW-0597">Phosphoprotein</keyword>
<feature type="domain" description="Carrier" evidence="3">
    <location>
        <begin position="1"/>
        <end position="53"/>
    </location>
</feature>
<dbReference type="Pfam" id="PF00975">
    <property type="entry name" value="Thioesterase"/>
    <property type="match status" value="1"/>
</dbReference>
<keyword evidence="4" id="KW-0378">Hydrolase</keyword>
<dbReference type="PROSITE" id="PS50075">
    <property type="entry name" value="CARRIER"/>
    <property type="match status" value="1"/>
</dbReference>
<dbReference type="InterPro" id="IPR029058">
    <property type="entry name" value="AB_hydrolase_fold"/>
</dbReference>
<dbReference type="InterPro" id="IPR006162">
    <property type="entry name" value="Ppantetheine_attach_site"/>
</dbReference>
<dbReference type="RefSeq" id="WP_330095130.1">
    <property type="nucleotide sequence ID" value="NZ_JAUZMY010000048.1"/>
</dbReference>
<dbReference type="GO" id="GO:0016787">
    <property type="term" value="F:hydrolase activity"/>
    <property type="evidence" value="ECO:0007669"/>
    <property type="project" value="UniProtKB-KW"/>
</dbReference>
<dbReference type="Gene3D" id="3.40.50.1820">
    <property type="entry name" value="alpha/beta hydrolase"/>
    <property type="match status" value="1"/>
</dbReference>
<dbReference type="EMBL" id="JAUZMY010000048">
    <property type="protein sequence ID" value="MEE2041370.1"/>
    <property type="molecule type" value="Genomic_DNA"/>
</dbReference>
<keyword evidence="5" id="KW-1185">Reference proteome</keyword>
<keyword evidence="1" id="KW-0596">Phosphopantetheine</keyword>
<accession>A0ABU7KGN6</accession>
<dbReference type="InterPro" id="IPR036736">
    <property type="entry name" value="ACP-like_sf"/>
</dbReference>
<comment type="caution">
    <text evidence="4">The sequence shown here is derived from an EMBL/GenBank/DDBJ whole genome shotgun (WGS) entry which is preliminary data.</text>
</comment>
<dbReference type="Pfam" id="PF00550">
    <property type="entry name" value="PP-binding"/>
    <property type="match status" value="1"/>
</dbReference>
<protein>
    <submittedName>
        <fullName evidence="4">Alpha/beta fold hydrolase</fullName>
    </submittedName>
</protein>
<dbReference type="Proteomes" id="UP001356095">
    <property type="component" value="Unassembled WGS sequence"/>
</dbReference>
<name>A0ABU7KGN6_9ACTN</name>
<dbReference type="InterPro" id="IPR020802">
    <property type="entry name" value="TesA-like"/>
</dbReference>
<organism evidence="4 5">
    <name type="scientific">Nocardiopsis codii</name>
    <dbReference type="NCBI Taxonomy" id="3065942"/>
    <lineage>
        <taxon>Bacteria</taxon>
        <taxon>Bacillati</taxon>
        <taxon>Actinomycetota</taxon>
        <taxon>Actinomycetes</taxon>
        <taxon>Streptosporangiales</taxon>
        <taxon>Nocardiopsidaceae</taxon>
        <taxon>Nocardiopsis</taxon>
    </lineage>
</organism>
<dbReference type="SUPFAM" id="SSF47336">
    <property type="entry name" value="ACP-like"/>
    <property type="match status" value="1"/>
</dbReference>
<dbReference type="PROSITE" id="PS00012">
    <property type="entry name" value="PHOSPHOPANTETHEINE"/>
    <property type="match status" value="1"/>
</dbReference>
<dbReference type="InterPro" id="IPR009081">
    <property type="entry name" value="PP-bd_ACP"/>
</dbReference>
<dbReference type="SUPFAM" id="SSF53474">
    <property type="entry name" value="alpha/beta-Hydrolases"/>
    <property type="match status" value="1"/>
</dbReference>
<evidence type="ECO:0000313" key="4">
    <source>
        <dbReference type="EMBL" id="MEE2041370.1"/>
    </source>
</evidence>
<dbReference type="InterPro" id="IPR001031">
    <property type="entry name" value="Thioesterase"/>
</dbReference>
<gene>
    <name evidence="4" type="ORF">Q8791_29515</name>
</gene>
<evidence type="ECO:0000313" key="5">
    <source>
        <dbReference type="Proteomes" id="UP001356095"/>
    </source>
</evidence>